<keyword evidence="4" id="KW-0804">Transcription</keyword>
<dbReference type="OMA" id="FCQLYQE"/>
<evidence type="ECO:0000256" key="3">
    <source>
        <dbReference type="ARBA" id="ARBA00023125"/>
    </source>
</evidence>
<feature type="domain" description="Xylanolytic transcriptional activator regulatory" evidence="7">
    <location>
        <begin position="351"/>
        <end position="425"/>
    </location>
</feature>
<accession>A0A0U5C5Z8</accession>
<evidence type="ECO:0000259" key="7">
    <source>
        <dbReference type="SMART" id="SM00906"/>
    </source>
</evidence>
<evidence type="ECO:0000256" key="2">
    <source>
        <dbReference type="ARBA" id="ARBA00023015"/>
    </source>
</evidence>
<dbReference type="PANTHER" id="PTHR31001:SF74">
    <property type="entry name" value="ZN(II)2CYS6 TRANSCRIPTION FACTOR (EUROFUNG)"/>
    <property type="match status" value="1"/>
</dbReference>
<evidence type="ECO:0000256" key="5">
    <source>
        <dbReference type="ARBA" id="ARBA00023242"/>
    </source>
</evidence>
<dbReference type="InterPro" id="IPR036864">
    <property type="entry name" value="Zn2-C6_fun-type_DNA-bd_sf"/>
</dbReference>
<keyword evidence="9" id="KW-1185">Reference proteome</keyword>
<evidence type="ECO:0000256" key="6">
    <source>
        <dbReference type="SAM" id="MobiDB-lite"/>
    </source>
</evidence>
<keyword evidence="3" id="KW-0238">DNA-binding</keyword>
<feature type="region of interest" description="Disordered" evidence="6">
    <location>
        <begin position="82"/>
        <end position="102"/>
    </location>
</feature>
<protein>
    <recommendedName>
        <fullName evidence="7">Xylanolytic transcriptional activator regulatory domain-containing protein</fullName>
    </recommendedName>
</protein>
<evidence type="ECO:0000313" key="9">
    <source>
        <dbReference type="Proteomes" id="UP000054771"/>
    </source>
</evidence>
<dbReference type="Proteomes" id="UP000054771">
    <property type="component" value="Unassembled WGS sequence"/>
</dbReference>
<dbReference type="CDD" id="cd12148">
    <property type="entry name" value="fungal_TF_MHR"/>
    <property type="match status" value="1"/>
</dbReference>
<dbReference type="Gene3D" id="4.10.240.10">
    <property type="entry name" value="Zn(2)-C6 fungal-type DNA-binding domain"/>
    <property type="match status" value="1"/>
</dbReference>
<dbReference type="SMART" id="SM00906">
    <property type="entry name" value="Fungal_trans"/>
    <property type="match status" value="1"/>
</dbReference>
<comment type="subcellular location">
    <subcellularLocation>
        <location evidence="1">Nucleus</location>
    </subcellularLocation>
</comment>
<dbReference type="InterPro" id="IPR050613">
    <property type="entry name" value="Sec_Metabolite_Reg"/>
</dbReference>
<dbReference type="GO" id="GO:0003677">
    <property type="term" value="F:DNA binding"/>
    <property type="evidence" value="ECO:0007669"/>
    <property type="project" value="UniProtKB-KW"/>
</dbReference>
<reference evidence="9" key="1">
    <citation type="journal article" date="2016" name="Genome Announc.">
        <title>Draft genome sequences of fungus Aspergillus calidoustus.</title>
        <authorList>
            <person name="Horn F."/>
            <person name="Linde J."/>
            <person name="Mattern D.J."/>
            <person name="Walther G."/>
            <person name="Guthke R."/>
            <person name="Scherlach K."/>
            <person name="Martin K."/>
            <person name="Brakhage A.A."/>
            <person name="Petzke L."/>
            <person name="Valiante V."/>
        </authorList>
    </citation>
    <scope>NUCLEOTIDE SEQUENCE [LARGE SCALE GENOMIC DNA]</scope>
    <source>
        <strain evidence="9">SF006504</strain>
    </source>
</reference>
<evidence type="ECO:0000313" key="8">
    <source>
        <dbReference type="EMBL" id="CEL03644.1"/>
    </source>
</evidence>
<feature type="region of interest" description="Disordered" evidence="6">
    <location>
        <begin position="120"/>
        <end position="139"/>
    </location>
</feature>
<name>A0A0U5C5Z8_ASPCI</name>
<proteinExistence type="predicted"/>
<evidence type="ECO:0000256" key="4">
    <source>
        <dbReference type="ARBA" id="ARBA00023163"/>
    </source>
</evidence>
<dbReference type="AlphaFoldDB" id="A0A0U5C5Z8"/>
<dbReference type="GO" id="GO:0006351">
    <property type="term" value="P:DNA-templated transcription"/>
    <property type="evidence" value="ECO:0007669"/>
    <property type="project" value="InterPro"/>
</dbReference>
<feature type="compositionally biased region" description="Polar residues" evidence="6">
    <location>
        <begin position="146"/>
        <end position="160"/>
    </location>
</feature>
<dbReference type="EMBL" id="CDMC01000003">
    <property type="protein sequence ID" value="CEL03644.1"/>
    <property type="molecule type" value="Genomic_DNA"/>
</dbReference>
<dbReference type="STRING" id="454130.A0A0U5C5Z8"/>
<gene>
    <name evidence="8" type="ORF">ASPCAL04794</name>
</gene>
<dbReference type="OrthoDB" id="4934715at2759"/>
<keyword evidence="2" id="KW-0805">Transcription regulation</keyword>
<dbReference type="GO" id="GO:0005634">
    <property type="term" value="C:nucleus"/>
    <property type="evidence" value="ECO:0007669"/>
    <property type="project" value="UniProtKB-SubCell"/>
</dbReference>
<sequence>MAVFFLDKIITPWPTMLNVRVRRRTDAETKSSFPATLADTESTCSIAIAKWCTPNFARLRCDRQHPCGTCSRRGLTNSCSYATTPSTPGVQRPVAPRQPTSLHGRISELESLVVTLMKGQSLPTPPAQKSPRPSSLSFADVLPENQRPQGSQDETASATDPGTLKLRDSVTSYVQSSHWEAILTKIRGLKEDLIADSKTPLGSHLFYGPNRRATRDEILAAVPPRTVVDRLMALHFDSYLITPFLIHRKKFLREYEAFWKDPSTTSIAWIGLMFSMLYIAALLQTFALDSIDGRAESSKVEYLTMKDAFREQAVQCLVLARYTTGGPYILETLITVLTGESVLLKDSATDGWLSTNTILHLAIRMGYHRDPDHFPGISPFEGEMRRRIWTTILVLDIALSLETGLPRSGTNAQTDTKLPHNLRDCDFEEETTEMPPPRPETEWTPVLPLIAKGRLISALGLICDINSDINPPSCEQVIRVDALLEDVHNRAIPPVLLWGTMPHPITDSPNLVVQRVSIETSYHKSRILLYRRALTSCPGRPSQVRDRDSVRICLDSASKILSFQQMLHEESQPFGRLSQLRWKVTHIFNQDVLLATSVLCLYLQDVDKFEWPETPGQTTWSPRAEEIRQRLTMSHKIWREMSTASAEAGKVAKALSIVLGTTETSVENCSAPAPYDLLADFDASHLNEFGTMFNNQYLPPGLYYPLTFFDNVLETRGP</sequence>
<dbReference type="GO" id="GO:0000981">
    <property type="term" value="F:DNA-binding transcription factor activity, RNA polymerase II-specific"/>
    <property type="evidence" value="ECO:0007669"/>
    <property type="project" value="InterPro"/>
</dbReference>
<feature type="region of interest" description="Disordered" evidence="6">
    <location>
        <begin position="144"/>
        <end position="163"/>
    </location>
</feature>
<dbReference type="Pfam" id="PF04082">
    <property type="entry name" value="Fungal_trans"/>
    <property type="match status" value="1"/>
</dbReference>
<dbReference type="InterPro" id="IPR007219">
    <property type="entry name" value="XnlR_reg_dom"/>
</dbReference>
<evidence type="ECO:0000256" key="1">
    <source>
        <dbReference type="ARBA" id="ARBA00004123"/>
    </source>
</evidence>
<dbReference type="PANTHER" id="PTHR31001">
    <property type="entry name" value="UNCHARACTERIZED TRANSCRIPTIONAL REGULATORY PROTEIN"/>
    <property type="match status" value="1"/>
</dbReference>
<organism evidence="8 9">
    <name type="scientific">Aspergillus calidoustus</name>
    <dbReference type="NCBI Taxonomy" id="454130"/>
    <lineage>
        <taxon>Eukaryota</taxon>
        <taxon>Fungi</taxon>
        <taxon>Dikarya</taxon>
        <taxon>Ascomycota</taxon>
        <taxon>Pezizomycotina</taxon>
        <taxon>Eurotiomycetes</taxon>
        <taxon>Eurotiomycetidae</taxon>
        <taxon>Eurotiales</taxon>
        <taxon>Aspergillaceae</taxon>
        <taxon>Aspergillus</taxon>
        <taxon>Aspergillus subgen. Nidulantes</taxon>
    </lineage>
</organism>
<keyword evidence="5" id="KW-0539">Nucleus</keyword>
<dbReference type="GO" id="GO:0008270">
    <property type="term" value="F:zinc ion binding"/>
    <property type="evidence" value="ECO:0007669"/>
    <property type="project" value="InterPro"/>
</dbReference>